<sequence>MNGIKYRGHSNLLKQSEHKLIVPKRNHYFLKKFGNDHCLYARMTRFMTGHFPHGEFQNKMNLEGGRTCLCTNTYETQDHILYECPYWIRTDKIRPPKRAPDQTRLELISAGKQLELQNKEQVVTIDEIHNFLLLTPLVRTFKWQDLMEHMQLDVFPLRDNDNPDYESHIINIVFDALVLQRPTLYTEYKRAMRRNKSPAPFLQWLNAKSQWPIRHIWMKYHQHHPNDQWLFQEVVPDWLRSVFVVAHVPLKMEVVWQSDDSRESVKLIQVDDSIASDPAESPASSLHLLSSESDWEEAASTRYTMQYIEVWPHSPSHSEH</sequence>
<protein>
    <submittedName>
        <fullName evidence="1">Uncharacterized protein</fullName>
    </submittedName>
</protein>
<organism evidence="1 2">
    <name type="scientific">Phanerochaete carnosa (strain HHB-10118-sp)</name>
    <name type="common">White-rot fungus</name>
    <name type="synonym">Peniophora carnosa</name>
    <dbReference type="NCBI Taxonomy" id="650164"/>
    <lineage>
        <taxon>Eukaryota</taxon>
        <taxon>Fungi</taxon>
        <taxon>Dikarya</taxon>
        <taxon>Basidiomycota</taxon>
        <taxon>Agaricomycotina</taxon>
        <taxon>Agaricomycetes</taxon>
        <taxon>Polyporales</taxon>
        <taxon>Phanerochaetaceae</taxon>
        <taxon>Phanerochaete</taxon>
    </lineage>
</organism>
<dbReference type="RefSeq" id="XP_007398612.1">
    <property type="nucleotide sequence ID" value="XM_007398550.1"/>
</dbReference>
<dbReference type="AlphaFoldDB" id="K5WPI5"/>
<dbReference type="HOGENOM" id="CLU_075365_0_0_1"/>
<dbReference type="OrthoDB" id="2731295at2759"/>
<dbReference type="GeneID" id="18907186"/>
<dbReference type="EMBL" id="JH930475">
    <property type="protein sequence ID" value="EKM52257.1"/>
    <property type="molecule type" value="Genomic_DNA"/>
</dbReference>
<evidence type="ECO:0000313" key="1">
    <source>
        <dbReference type="EMBL" id="EKM52257.1"/>
    </source>
</evidence>
<dbReference type="InParanoid" id="K5WPI5"/>
<dbReference type="STRING" id="650164.K5WPI5"/>
<dbReference type="KEGG" id="pco:PHACADRAFT_101159"/>
<evidence type="ECO:0000313" key="2">
    <source>
        <dbReference type="Proteomes" id="UP000008370"/>
    </source>
</evidence>
<proteinExistence type="predicted"/>
<reference evidence="1 2" key="1">
    <citation type="journal article" date="2012" name="BMC Genomics">
        <title>Comparative genomics of the white-rot fungi, Phanerochaete carnosa and P. chrysosporium, to elucidate the genetic basis of the distinct wood types they colonize.</title>
        <authorList>
            <person name="Suzuki H."/>
            <person name="MacDonald J."/>
            <person name="Syed K."/>
            <person name="Salamov A."/>
            <person name="Hori C."/>
            <person name="Aerts A."/>
            <person name="Henrissat B."/>
            <person name="Wiebenga A."/>
            <person name="vanKuyk P.A."/>
            <person name="Barry K."/>
            <person name="Lindquist E."/>
            <person name="LaButti K."/>
            <person name="Lapidus A."/>
            <person name="Lucas S."/>
            <person name="Coutinho P."/>
            <person name="Gong Y."/>
            <person name="Samejima M."/>
            <person name="Mahadevan R."/>
            <person name="Abou-Zaid M."/>
            <person name="de Vries R.P."/>
            <person name="Igarashi K."/>
            <person name="Yadav J.S."/>
            <person name="Grigoriev I.V."/>
            <person name="Master E.R."/>
        </authorList>
    </citation>
    <scope>NUCLEOTIDE SEQUENCE [LARGE SCALE GENOMIC DNA]</scope>
    <source>
        <strain evidence="1 2">HHB-10118-sp</strain>
    </source>
</reference>
<name>K5WPI5_PHACS</name>
<keyword evidence="2" id="KW-1185">Reference proteome</keyword>
<gene>
    <name evidence="1" type="ORF">PHACADRAFT_101159</name>
</gene>
<accession>K5WPI5</accession>
<dbReference type="Proteomes" id="UP000008370">
    <property type="component" value="Unassembled WGS sequence"/>
</dbReference>